<accession>A0A7J8FWI3</accession>
<comment type="domain">
    <text evidence="6">The N- and C-terminal barrels adopt an identical fold despite having only 13% of conserved residues.</text>
</comment>
<dbReference type="Gene3D" id="3.15.20.10">
    <property type="entry name" value="Bactericidal permeability-increasing protein, domain 2"/>
    <property type="match status" value="1"/>
</dbReference>
<organism evidence="9 10">
    <name type="scientific">Molossus molossus</name>
    <name type="common">Pallas' mastiff bat</name>
    <name type="synonym">Vespertilio molossus</name>
    <dbReference type="NCBI Taxonomy" id="27622"/>
    <lineage>
        <taxon>Eukaryota</taxon>
        <taxon>Metazoa</taxon>
        <taxon>Chordata</taxon>
        <taxon>Craniata</taxon>
        <taxon>Vertebrata</taxon>
        <taxon>Euteleostomi</taxon>
        <taxon>Mammalia</taxon>
        <taxon>Eutheria</taxon>
        <taxon>Laurasiatheria</taxon>
        <taxon>Chiroptera</taxon>
        <taxon>Yangochiroptera</taxon>
        <taxon>Molossidae</taxon>
        <taxon>Molossus</taxon>
    </lineage>
</organism>
<dbReference type="InterPro" id="IPR032942">
    <property type="entry name" value="BPI/LBP/Plunc"/>
</dbReference>
<comment type="subunit">
    <text evidence="6">Monomer. Homodimer; disulfide-linked.</text>
</comment>
<evidence type="ECO:0000259" key="8">
    <source>
        <dbReference type="SMART" id="SM00329"/>
    </source>
</evidence>
<evidence type="ECO:0000256" key="2">
    <source>
        <dbReference type="ARBA" id="ARBA00007292"/>
    </source>
</evidence>
<dbReference type="SUPFAM" id="SSF55394">
    <property type="entry name" value="Bactericidal permeability-increasing protein, BPI"/>
    <property type="match status" value="2"/>
</dbReference>
<evidence type="ECO:0000256" key="1">
    <source>
        <dbReference type="ARBA" id="ARBA00004613"/>
    </source>
</evidence>
<keyword evidence="4 6" id="KW-1015">Disulfide bond</keyword>
<dbReference type="PANTHER" id="PTHR10504">
    <property type="entry name" value="BACTERICIDAL PERMEABILITY-INCREASING BPI PROTEIN-RELATED"/>
    <property type="match status" value="1"/>
</dbReference>
<dbReference type="FunFam" id="3.15.20.10:FF:000001">
    <property type="entry name" value="Phospholipid transfer protein"/>
    <property type="match status" value="1"/>
</dbReference>
<reference evidence="9 10" key="1">
    <citation type="journal article" date="2020" name="Nature">
        <title>Six reference-quality genomes reveal evolution of bat adaptations.</title>
        <authorList>
            <person name="Jebb D."/>
            <person name="Huang Z."/>
            <person name="Pippel M."/>
            <person name="Hughes G.M."/>
            <person name="Lavrichenko K."/>
            <person name="Devanna P."/>
            <person name="Winkler S."/>
            <person name="Jermiin L.S."/>
            <person name="Skirmuntt E.C."/>
            <person name="Katzourakis A."/>
            <person name="Burkitt-Gray L."/>
            <person name="Ray D.A."/>
            <person name="Sullivan K.A.M."/>
            <person name="Roscito J.G."/>
            <person name="Kirilenko B.M."/>
            <person name="Davalos L.M."/>
            <person name="Corthals A.P."/>
            <person name="Power M.L."/>
            <person name="Jones G."/>
            <person name="Ransome R.D."/>
            <person name="Dechmann D.K.N."/>
            <person name="Locatelli A.G."/>
            <person name="Puechmaille S.J."/>
            <person name="Fedrigo O."/>
            <person name="Jarvis E.D."/>
            <person name="Hiller M."/>
            <person name="Vernes S.C."/>
            <person name="Myers E.W."/>
            <person name="Teeling E.C."/>
        </authorList>
    </citation>
    <scope>NUCLEOTIDE SEQUENCE [LARGE SCALE GENOMIC DNA]</scope>
    <source>
        <strain evidence="9">MMolMol1</strain>
        <tissue evidence="9">Muscle</tissue>
    </source>
</reference>
<dbReference type="Pfam" id="PF02886">
    <property type="entry name" value="LBP_BPI_CETP_C"/>
    <property type="match status" value="1"/>
</dbReference>
<sequence>MRRKNNFVGCNHWDGRSDPTRGGPRVLEENQNIAKALPGFKVLWRTIPQHFRAEFKAQVKNTLTSKAEGIEGAPQFWTLPLLKMCTKMVQVLWGCFLLWNLYISSTQTTYPGIKARATQRALDYGVQAGVLMIEQMIKERNIPDLKGSESLEFLKVDYVNYNFSNIKINAFSFPNTSLAFVPGVGIKALTNHGTANISTNWDVKSPLFQDTGGADLFLSGIYFTGILILAQNDFGQPTLKLQDCYAQVSHAHVSFTGELSVLYNSFAEPMEKPILKNLNEMLCPIITGEVEALNANLSMLEVLTKIDNYTLLDYSLMSSPEITENYIDLNLKGVFYPLENLTDPPFSPLPFVLPERSDSMFYIGISEYFFKSASFAHFTAGAFNITLSTKEISSHLVRHSQGVGNVLSRIAEIYILSQPFMVRIMATEPPVISLLPGNFTLDIPASIVILTQSENSTAETIVSMDFVASTSVSLVILGQRLICSLSLNRFRLSLPESNRSNIEVLRFENILSFILHFGILPLANAKLQQGFPLPNPHKISFVNSDIEVLEHFLLISTDLKYETPLKQQPSFYGWEGLNLISGRWRGKSVP</sequence>
<comment type="domain">
    <text evidence="6">The N-terminal region may be exposed to the interior of the granule, whereas the C-terminal portion may be embedded in the membrane. During phagocytosis and degranulation, proteases may be released and activated and cleave BPI at the junction of the N- and C-terminal portions of the molecule, providing controlled release of the N-terminal antibacterial fragment when bacteria are ingested.</text>
</comment>
<dbReference type="GO" id="GO:0045087">
    <property type="term" value="P:innate immune response"/>
    <property type="evidence" value="ECO:0007669"/>
    <property type="project" value="UniProtKB-UniRule"/>
</dbReference>
<dbReference type="InterPro" id="IPR017943">
    <property type="entry name" value="Bactericidal_perm-incr_a/b_dom"/>
</dbReference>
<gene>
    <name evidence="9" type="ORF">HJG59_001557</name>
</gene>
<keyword evidence="10" id="KW-1185">Reference proteome</keyword>
<keyword evidence="6" id="KW-0391">Immunity</keyword>
<dbReference type="Proteomes" id="UP000550707">
    <property type="component" value="Unassembled WGS sequence"/>
</dbReference>
<evidence type="ECO:0000256" key="4">
    <source>
        <dbReference type="ARBA" id="ARBA00023157"/>
    </source>
</evidence>
<evidence type="ECO:0000313" key="9">
    <source>
        <dbReference type="EMBL" id="KAF6451779.1"/>
    </source>
</evidence>
<keyword evidence="6" id="KW-0044">Antibiotic</keyword>
<comment type="function">
    <text evidence="6">The cytotoxic action of BPI is limited to many species of Gram-negative bacteria; this specificity may be explained by a strong affinity of the very basic N-terminal half for the negatively charged lipopolysaccharides that are unique to the Gram-negative bacterial outer envelope.</text>
</comment>
<dbReference type="Gene3D" id="3.15.10.10">
    <property type="entry name" value="Bactericidal permeability-increasing protein, domain 1"/>
    <property type="match status" value="1"/>
</dbReference>
<dbReference type="InterPro" id="IPR017942">
    <property type="entry name" value="Lipid-bd_serum_glycop_N"/>
</dbReference>
<feature type="domain" description="Lipid-binding serum glycoprotein N-terminal" evidence="7">
    <location>
        <begin position="116"/>
        <end position="340"/>
    </location>
</feature>
<proteinExistence type="inferred from homology"/>
<dbReference type="SMART" id="SM00329">
    <property type="entry name" value="BPI2"/>
    <property type="match status" value="1"/>
</dbReference>
<keyword evidence="5 6" id="KW-0325">Glycoprotein</keyword>
<keyword evidence="6" id="KW-0399">Innate immunity</keyword>
<evidence type="ECO:0000313" key="10">
    <source>
        <dbReference type="Proteomes" id="UP000550707"/>
    </source>
</evidence>
<feature type="domain" description="Lipid-binding serum glycoprotein C-terminal" evidence="8">
    <location>
        <begin position="355"/>
        <end position="557"/>
    </location>
</feature>
<dbReference type="InterPro" id="IPR001124">
    <property type="entry name" value="Lipid-bd_serum_glycop_C"/>
</dbReference>
<dbReference type="EMBL" id="JACASF010000010">
    <property type="protein sequence ID" value="KAF6451779.1"/>
    <property type="molecule type" value="Genomic_DNA"/>
</dbReference>
<dbReference type="FunFam" id="3.15.10.10:FF:000001">
    <property type="entry name" value="phospholipid transfer protein-like"/>
    <property type="match status" value="1"/>
</dbReference>
<evidence type="ECO:0000256" key="6">
    <source>
        <dbReference type="RuleBase" id="RU369039"/>
    </source>
</evidence>
<protein>
    <recommendedName>
        <fullName evidence="6">Bactericidal permeability-increasing protein</fullName>
        <shortName evidence="6">BPI</shortName>
    </recommendedName>
</protein>
<evidence type="ECO:0000256" key="3">
    <source>
        <dbReference type="ARBA" id="ARBA00022525"/>
    </source>
</evidence>
<dbReference type="SMART" id="SM00328">
    <property type="entry name" value="BPI1"/>
    <property type="match status" value="1"/>
</dbReference>
<keyword evidence="6" id="KW-0732">Signal</keyword>
<evidence type="ECO:0000259" key="7">
    <source>
        <dbReference type="SMART" id="SM00328"/>
    </source>
</evidence>
<name>A0A7J8FWI3_MOLMO</name>
<keyword evidence="6" id="KW-0929">Antimicrobial</keyword>
<comment type="subcellular location">
    <subcellularLocation>
        <location evidence="1 6">Secreted</location>
    </subcellularLocation>
</comment>
<dbReference type="GO" id="GO:0050829">
    <property type="term" value="P:defense response to Gram-negative bacterium"/>
    <property type="evidence" value="ECO:0007669"/>
    <property type="project" value="UniProtKB-UniRule"/>
</dbReference>
<evidence type="ECO:0000256" key="5">
    <source>
        <dbReference type="ARBA" id="ARBA00023180"/>
    </source>
</evidence>
<dbReference type="AlphaFoldDB" id="A0A7J8FWI3"/>
<keyword evidence="3 6" id="KW-0964">Secreted</keyword>
<dbReference type="PANTHER" id="PTHR10504:SF17">
    <property type="entry name" value="BPI FOLD-CONTAINING FAMILY C PROTEIN"/>
    <property type="match status" value="1"/>
</dbReference>
<comment type="similarity">
    <text evidence="2">Belongs to the BPI/LBP/Plunc superfamily. BPI/LBP family.</text>
</comment>
<dbReference type="GO" id="GO:0005615">
    <property type="term" value="C:extracellular space"/>
    <property type="evidence" value="ECO:0007669"/>
    <property type="project" value="UniProtKB-UniRule"/>
</dbReference>
<dbReference type="GO" id="GO:0008289">
    <property type="term" value="F:lipid binding"/>
    <property type="evidence" value="ECO:0007669"/>
    <property type="project" value="InterPro"/>
</dbReference>
<comment type="caution">
    <text evidence="9">The sequence shown here is derived from an EMBL/GenBank/DDBJ whole genome shotgun (WGS) entry which is preliminary data.</text>
</comment>
<dbReference type="Pfam" id="PF01273">
    <property type="entry name" value="LBP_BPI_CETP"/>
    <property type="match status" value="1"/>
</dbReference>